<organism evidence="1">
    <name type="scientific">Lepeophtheirus salmonis</name>
    <name type="common">Salmon louse</name>
    <name type="synonym">Caligus salmonis</name>
    <dbReference type="NCBI Taxonomy" id="72036"/>
    <lineage>
        <taxon>Eukaryota</taxon>
        <taxon>Metazoa</taxon>
        <taxon>Ecdysozoa</taxon>
        <taxon>Arthropoda</taxon>
        <taxon>Crustacea</taxon>
        <taxon>Multicrustacea</taxon>
        <taxon>Hexanauplia</taxon>
        <taxon>Copepoda</taxon>
        <taxon>Siphonostomatoida</taxon>
        <taxon>Caligidae</taxon>
        <taxon>Lepeophtheirus</taxon>
    </lineage>
</organism>
<proteinExistence type="predicted"/>
<dbReference type="AlphaFoldDB" id="A0A0K2VJG2"/>
<reference evidence="1" key="1">
    <citation type="submission" date="2014-05" db="EMBL/GenBank/DDBJ databases">
        <authorList>
            <person name="Chronopoulou M."/>
        </authorList>
    </citation>
    <scope>NUCLEOTIDE SEQUENCE</scope>
    <source>
        <tissue evidence="1">Whole organism</tissue>
    </source>
</reference>
<name>A0A0K2VJG2_LEPSM</name>
<accession>A0A0K2VJG2</accession>
<protein>
    <submittedName>
        <fullName evidence="1">Uncharacterized protein</fullName>
    </submittedName>
</protein>
<dbReference type="EMBL" id="HACA01033094">
    <property type="protein sequence ID" value="CDW50455.1"/>
    <property type="molecule type" value="Transcribed_RNA"/>
</dbReference>
<evidence type="ECO:0000313" key="1">
    <source>
        <dbReference type="EMBL" id="CDW50455.1"/>
    </source>
</evidence>
<sequence length="20" mass="2284">MFFLAGYGVFSSPFMLKINN</sequence>